<name>A0AAV7N4Y5_PLEWA</name>
<evidence type="ECO:0000313" key="2">
    <source>
        <dbReference type="Proteomes" id="UP001066276"/>
    </source>
</evidence>
<organism evidence="1 2">
    <name type="scientific">Pleurodeles waltl</name>
    <name type="common">Iberian ribbed newt</name>
    <dbReference type="NCBI Taxonomy" id="8319"/>
    <lineage>
        <taxon>Eukaryota</taxon>
        <taxon>Metazoa</taxon>
        <taxon>Chordata</taxon>
        <taxon>Craniata</taxon>
        <taxon>Vertebrata</taxon>
        <taxon>Euteleostomi</taxon>
        <taxon>Amphibia</taxon>
        <taxon>Batrachia</taxon>
        <taxon>Caudata</taxon>
        <taxon>Salamandroidea</taxon>
        <taxon>Salamandridae</taxon>
        <taxon>Pleurodelinae</taxon>
        <taxon>Pleurodeles</taxon>
    </lineage>
</organism>
<keyword evidence="2" id="KW-1185">Reference proteome</keyword>
<gene>
    <name evidence="1" type="ORF">NDU88_005124</name>
</gene>
<reference evidence="1" key="1">
    <citation type="journal article" date="2022" name="bioRxiv">
        <title>Sequencing and chromosome-scale assembly of the giantPleurodeles waltlgenome.</title>
        <authorList>
            <person name="Brown T."/>
            <person name="Elewa A."/>
            <person name="Iarovenko S."/>
            <person name="Subramanian E."/>
            <person name="Araus A.J."/>
            <person name="Petzold A."/>
            <person name="Susuki M."/>
            <person name="Suzuki K.-i.T."/>
            <person name="Hayashi T."/>
            <person name="Toyoda A."/>
            <person name="Oliveira C."/>
            <person name="Osipova E."/>
            <person name="Leigh N.D."/>
            <person name="Simon A."/>
            <person name="Yun M.H."/>
        </authorList>
    </citation>
    <scope>NUCLEOTIDE SEQUENCE</scope>
    <source>
        <strain evidence="1">20211129_DDA</strain>
        <tissue evidence="1">Liver</tissue>
    </source>
</reference>
<evidence type="ECO:0000313" key="1">
    <source>
        <dbReference type="EMBL" id="KAJ1107735.1"/>
    </source>
</evidence>
<protein>
    <submittedName>
        <fullName evidence="1">Uncharacterized protein</fullName>
    </submittedName>
</protein>
<comment type="caution">
    <text evidence="1">The sequence shown here is derived from an EMBL/GenBank/DDBJ whole genome shotgun (WGS) entry which is preliminary data.</text>
</comment>
<proteinExistence type="predicted"/>
<dbReference type="Proteomes" id="UP001066276">
    <property type="component" value="Chromosome 9"/>
</dbReference>
<sequence length="140" mass="14723">MKGSIGAEMIYNCLQNHCVWGRGLTVPQDGRHTVRLCPAGDFVDAAIVRISRLPFNSSRVLQEEAQGGRRLRWSADWVPGAALACASLRGDPWYGARCAHASAAPVASAAGGRAGEWPITPFIALTPRSGAGDLTAAPIA</sequence>
<dbReference type="EMBL" id="JANPWB010000013">
    <property type="protein sequence ID" value="KAJ1107735.1"/>
    <property type="molecule type" value="Genomic_DNA"/>
</dbReference>
<accession>A0AAV7N4Y5</accession>
<dbReference type="AlphaFoldDB" id="A0AAV7N4Y5"/>